<dbReference type="RefSeq" id="WP_340329844.1">
    <property type="nucleotide sequence ID" value="NZ_JAZHOF010000004.1"/>
</dbReference>
<dbReference type="Proteomes" id="UP001378188">
    <property type="component" value="Unassembled WGS sequence"/>
</dbReference>
<dbReference type="Gene3D" id="3.30.530.20">
    <property type="match status" value="1"/>
</dbReference>
<comment type="caution">
    <text evidence="1">The sequence shown here is derived from an EMBL/GenBank/DDBJ whole genome shotgun (WGS) entry which is preliminary data.</text>
</comment>
<gene>
    <name evidence="1" type="ORF">V3328_11735</name>
</gene>
<evidence type="ECO:0000313" key="2">
    <source>
        <dbReference type="Proteomes" id="UP001378188"/>
    </source>
</evidence>
<protein>
    <submittedName>
        <fullName evidence="1">SRPBCC family protein</fullName>
    </submittedName>
</protein>
<proteinExistence type="predicted"/>
<dbReference type="Pfam" id="PF10604">
    <property type="entry name" value="Polyketide_cyc2"/>
    <property type="match status" value="1"/>
</dbReference>
<accession>A0AAW9RT73</accession>
<keyword evidence="2" id="KW-1185">Reference proteome</keyword>
<organism evidence="1 2">
    <name type="scientific">Microbaculum marinum</name>
    <dbReference type="NCBI Taxonomy" id="1764581"/>
    <lineage>
        <taxon>Bacteria</taxon>
        <taxon>Pseudomonadati</taxon>
        <taxon>Pseudomonadota</taxon>
        <taxon>Alphaproteobacteria</taxon>
        <taxon>Hyphomicrobiales</taxon>
        <taxon>Tepidamorphaceae</taxon>
        <taxon>Microbaculum</taxon>
    </lineage>
</organism>
<reference evidence="1 2" key="1">
    <citation type="submission" date="2024-02" db="EMBL/GenBank/DDBJ databases">
        <title>Genome analysis and characterization of Microbaculum marinisediminis sp. nov., isolated from marine sediment.</title>
        <authorList>
            <person name="Du Z.-J."/>
            <person name="Ye Y.-Q."/>
            <person name="Zhang Z.-R."/>
            <person name="Yuan S.-M."/>
            <person name="Zhang X.-Y."/>
        </authorList>
    </citation>
    <scope>NUCLEOTIDE SEQUENCE [LARGE SCALE GENOMIC DNA]</scope>
    <source>
        <strain evidence="1 2">SDUM1044001</strain>
    </source>
</reference>
<evidence type="ECO:0000313" key="1">
    <source>
        <dbReference type="EMBL" id="MEJ8572149.1"/>
    </source>
</evidence>
<dbReference type="AlphaFoldDB" id="A0AAW9RT73"/>
<dbReference type="InterPro" id="IPR023393">
    <property type="entry name" value="START-like_dom_sf"/>
</dbReference>
<dbReference type="InterPro" id="IPR019587">
    <property type="entry name" value="Polyketide_cyclase/dehydratase"/>
</dbReference>
<dbReference type="EMBL" id="JAZHOF010000004">
    <property type="protein sequence ID" value="MEJ8572149.1"/>
    <property type="molecule type" value="Genomic_DNA"/>
</dbReference>
<sequence>MRWIVRFVVALVIMAALLAAVGLIFLPRYVSVSRSVVISAPASAVWPYVSDLRRFNEWSPWAGIDPQGTTYAYEGADSGVGQTMHWSSAHEQVGSGTQEVIAIDPGRSVETRLDFGEMGTAQAGLTLTPNEGATEVTWDFRTDLGVNPVARWFGLMFDRWVGNDYEKGLARLKERVESGPSASQ</sequence>
<dbReference type="CDD" id="cd07818">
    <property type="entry name" value="SRPBCC_1"/>
    <property type="match status" value="1"/>
</dbReference>
<dbReference type="SUPFAM" id="SSF55961">
    <property type="entry name" value="Bet v1-like"/>
    <property type="match status" value="1"/>
</dbReference>
<name>A0AAW9RT73_9HYPH</name>